<dbReference type="NCBIfam" id="TIGR02453">
    <property type="entry name" value="TIGR02453 family protein"/>
    <property type="match status" value="1"/>
</dbReference>
<dbReference type="PANTHER" id="PTHR36452:SF1">
    <property type="entry name" value="DUF2461 DOMAIN-CONTAINING PROTEIN"/>
    <property type="match status" value="1"/>
</dbReference>
<dbReference type="Proteomes" id="UP000585050">
    <property type="component" value="Unassembled WGS sequence"/>
</dbReference>
<protein>
    <submittedName>
        <fullName evidence="1">DUF2461 domain-containing protein</fullName>
    </submittedName>
</protein>
<organism evidence="1 2">
    <name type="scientific">Flammeovirga agarivorans</name>
    <dbReference type="NCBI Taxonomy" id="2726742"/>
    <lineage>
        <taxon>Bacteria</taxon>
        <taxon>Pseudomonadati</taxon>
        <taxon>Bacteroidota</taxon>
        <taxon>Cytophagia</taxon>
        <taxon>Cytophagales</taxon>
        <taxon>Flammeovirgaceae</taxon>
        <taxon>Flammeovirga</taxon>
    </lineage>
</organism>
<reference evidence="1 2" key="1">
    <citation type="submission" date="2020-04" db="EMBL/GenBank/DDBJ databases">
        <title>Flammeovirga sp. SR4, a novel species isolated from seawater.</title>
        <authorList>
            <person name="Wang X."/>
        </authorList>
    </citation>
    <scope>NUCLEOTIDE SEQUENCE [LARGE SCALE GENOMIC DNA]</scope>
    <source>
        <strain evidence="1 2">SR4</strain>
    </source>
</reference>
<dbReference type="InterPro" id="IPR012808">
    <property type="entry name" value="CHP02453"/>
</dbReference>
<sequence length="221" mass="25869">MITTSLLDFLSELKENNQKDWFTEHKKEYQVHLGTMKELFNELQVKLNQTDQIDAHKIYRIYRDVRFSKDKTPYKTWFSGYFSRVKPQLRGGYFLHIENNNSMVGGGFYGPNKDDLKRIRQEFEFGADEMRGIINDPVFVKNFGTLQGDEVKTAPKGFSKEDPAIDLIRKKQFIAIRKFSNEEVLSPTFQDEIISTFLALRPFFDYMTDVLTTDLNGESVM</sequence>
<accession>A0A7X8SPU9</accession>
<gene>
    <name evidence="1" type="ORF">HGP29_23220</name>
</gene>
<dbReference type="AlphaFoldDB" id="A0A7X8SPU9"/>
<dbReference type="InterPro" id="IPR015996">
    <property type="entry name" value="UCP028451"/>
</dbReference>
<evidence type="ECO:0000313" key="2">
    <source>
        <dbReference type="Proteomes" id="UP000585050"/>
    </source>
</evidence>
<dbReference type="RefSeq" id="WP_168884847.1">
    <property type="nucleotide sequence ID" value="NZ_JABAIL010000010.1"/>
</dbReference>
<proteinExistence type="predicted"/>
<dbReference type="Pfam" id="PF09365">
    <property type="entry name" value="DUF2461"/>
    <property type="match status" value="1"/>
</dbReference>
<evidence type="ECO:0000313" key="1">
    <source>
        <dbReference type="EMBL" id="NLR94133.1"/>
    </source>
</evidence>
<keyword evidence="2" id="KW-1185">Reference proteome</keyword>
<dbReference type="PIRSF" id="PIRSF028451">
    <property type="entry name" value="UCP028451"/>
    <property type="match status" value="1"/>
</dbReference>
<dbReference type="PANTHER" id="PTHR36452">
    <property type="entry name" value="CHROMOSOME 12, WHOLE GENOME SHOTGUN SEQUENCE"/>
    <property type="match status" value="1"/>
</dbReference>
<name>A0A7X8SPU9_9BACT</name>
<dbReference type="EMBL" id="JABAIL010000010">
    <property type="protein sequence ID" value="NLR94133.1"/>
    <property type="molecule type" value="Genomic_DNA"/>
</dbReference>
<comment type="caution">
    <text evidence="1">The sequence shown here is derived from an EMBL/GenBank/DDBJ whole genome shotgun (WGS) entry which is preliminary data.</text>
</comment>